<evidence type="ECO:0000313" key="3">
    <source>
        <dbReference type="EMBL" id="KAJ7780324.1"/>
    </source>
</evidence>
<feature type="region of interest" description="Disordered" evidence="1">
    <location>
        <begin position="156"/>
        <end position="205"/>
    </location>
</feature>
<evidence type="ECO:0000256" key="2">
    <source>
        <dbReference type="SAM" id="Phobius"/>
    </source>
</evidence>
<feature type="region of interest" description="Disordered" evidence="1">
    <location>
        <begin position="396"/>
        <end position="415"/>
    </location>
</feature>
<feature type="compositionally biased region" description="Low complexity" evidence="1">
    <location>
        <begin position="396"/>
        <end position="405"/>
    </location>
</feature>
<reference evidence="3" key="1">
    <citation type="submission" date="2023-03" db="EMBL/GenBank/DDBJ databases">
        <title>Massive genome expansion in bonnet fungi (Mycena s.s.) driven by repeated elements and novel gene families across ecological guilds.</title>
        <authorList>
            <consortium name="Lawrence Berkeley National Laboratory"/>
            <person name="Harder C.B."/>
            <person name="Miyauchi S."/>
            <person name="Viragh M."/>
            <person name="Kuo A."/>
            <person name="Thoen E."/>
            <person name="Andreopoulos B."/>
            <person name="Lu D."/>
            <person name="Skrede I."/>
            <person name="Drula E."/>
            <person name="Henrissat B."/>
            <person name="Morin E."/>
            <person name="Kohler A."/>
            <person name="Barry K."/>
            <person name="LaButti K."/>
            <person name="Morin E."/>
            <person name="Salamov A."/>
            <person name="Lipzen A."/>
            <person name="Mereny Z."/>
            <person name="Hegedus B."/>
            <person name="Baldrian P."/>
            <person name="Stursova M."/>
            <person name="Weitz H."/>
            <person name="Taylor A."/>
            <person name="Grigoriev I.V."/>
            <person name="Nagy L.G."/>
            <person name="Martin F."/>
            <person name="Kauserud H."/>
        </authorList>
    </citation>
    <scope>NUCLEOTIDE SEQUENCE</scope>
    <source>
        <strain evidence="3">CBHHK188m</strain>
    </source>
</reference>
<dbReference type="EMBL" id="JARJLG010000006">
    <property type="protein sequence ID" value="KAJ7780324.1"/>
    <property type="molecule type" value="Genomic_DNA"/>
</dbReference>
<gene>
    <name evidence="3" type="ORF">DFH07DRAFT_470143</name>
</gene>
<keyword evidence="2" id="KW-0472">Membrane</keyword>
<feature type="region of interest" description="Disordered" evidence="1">
    <location>
        <begin position="265"/>
        <end position="324"/>
    </location>
</feature>
<organism evidence="3 4">
    <name type="scientific">Mycena maculata</name>
    <dbReference type="NCBI Taxonomy" id="230809"/>
    <lineage>
        <taxon>Eukaryota</taxon>
        <taxon>Fungi</taxon>
        <taxon>Dikarya</taxon>
        <taxon>Basidiomycota</taxon>
        <taxon>Agaricomycotina</taxon>
        <taxon>Agaricomycetes</taxon>
        <taxon>Agaricomycetidae</taxon>
        <taxon>Agaricales</taxon>
        <taxon>Marasmiineae</taxon>
        <taxon>Mycenaceae</taxon>
        <taxon>Mycena</taxon>
    </lineage>
</organism>
<comment type="caution">
    <text evidence="3">The sequence shown here is derived from an EMBL/GenBank/DDBJ whole genome shotgun (WGS) entry which is preliminary data.</text>
</comment>
<feature type="compositionally biased region" description="Acidic residues" evidence="1">
    <location>
        <begin position="282"/>
        <end position="293"/>
    </location>
</feature>
<keyword evidence="4" id="KW-1185">Reference proteome</keyword>
<name>A0AAD7K8C1_9AGAR</name>
<dbReference type="AlphaFoldDB" id="A0AAD7K8C1"/>
<feature type="transmembrane region" description="Helical" evidence="2">
    <location>
        <begin position="38"/>
        <end position="60"/>
    </location>
</feature>
<dbReference type="Proteomes" id="UP001215280">
    <property type="component" value="Unassembled WGS sequence"/>
</dbReference>
<proteinExistence type="predicted"/>
<keyword evidence="2" id="KW-1133">Transmembrane helix</keyword>
<evidence type="ECO:0000313" key="4">
    <source>
        <dbReference type="Proteomes" id="UP001215280"/>
    </source>
</evidence>
<protein>
    <submittedName>
        <fullName evidence="3">Uncharacterized protein</fullName>
    </submittedName>
</protein>
<sequence length="428" mass="45123">MTVTHTHTTSATVAAVLASSSSSPSALSSTSSALVAPVIGGVAGGIVGLAALIFLVTFCIRRRSRKDMDEVNFDPGSFRRSAMLITDPPTHQDTVARGYNPPAPPPMMERRQMYPGSNHDGPNGDRSPTSGNPLIFQAPFSPITPVATSPVSAYDHSWPAPSPAAPVPVLTRTTPAKSATSNASSAPSPHDSAQYAQYPALPGPRNTLAVPQPENDYLDLERTSVTPFQAAQYVEISKRLNTDVPKGLETPEVEEFVATQIPIKDADLPPIPPNDPFTDDAAPNDEDEDEDETVTLPMVQELSFPAPPSPAHSTSSRHRVDSMPPTLPEIVVQSRVSVTSAYLSDAGSPFAPGFPSGQTVVMKGQESPMGNRFPVTPSPLASSFVVPSPPAATTTFPAAPAAVQPRPDAQGRQSVYTLYDPEDAYGGI</sequence>
<evidence type="ECO:0000256" key="1">
    <source>
        <dbReference type="SAM" id="MobiDB-lite"/>
    </source>
</evidence>
<feature type="compositionally biased region" description="Low complexity" evidence="1">
    <location>
        <begin position="167"/>
        <end position="189"/>
    </location>
</feature>
<keyword evidence="2" id="KW-0812">Transmembrane</keyword>
<feature type="region of interest" description="Disordered" evidence="1">
    <location>
        <begin position="88"/>
        <end position="133"/>
    </location>
</feature>
<accession>A0AAD7K8C1</accession>